<proteinExistence type="predicted"/>
<reference evidence="1" key="1">
    <citation type="submission" date="2020-04" db="EMBL/GenBank/DDBJ databases">
        <authorList>
            <person name="Alioto T."/>
            <person name="Alioto T."/>
            <person name="Gomez Garrido J."/>
        </authorList>
    </citation>
    <scope>NUCLEOTIDE SEQUENCE</scope>
    <source>
        <strain evidence="1">A484AB</strain>
    </source>
</reference>
<evidence type="ECO:0000313" key="2">
    <source>
        <dbReference type="Proteomes" id="UP001152795"/>
    </source>
</evidence>
<evidence type="ECO:0000313" key="1">
    <source>
        <dbReference type="EMBL" id="CAB3988974.1"/>
    </source>
</evidence>
<organism evidence="1 2">
    <name type="scientific">Paramuricea clavata</name>
    <name type="common">Red gorgonian</name>
    <name type="synonym">Violescent sea-whip</name>
    <dbReference type="NCBI Taxonomy" id="317549"/>
    <lineage>
        <taxon>Eukaryota</taxon>
        <taxon>Metazoa</taxon>
        <taxon>Cnidaria</taxon>
        <taxon>Anthozoa</taxon>
        <taxon>Octocorallia</taxon>
        <taxon>Malacalcyonacea</taxon>
        <taxon>Plexauridae</taxon>
        <taxon>Paramuricea</taxon>
    </lineage>
</organism>
<name>A0A7D9DLJ7_PARCT</name>
<dbReference type="Proteomes" id="UP001152795">
    <property type="component" value="Unassembled WGS sequence"/>
</dbReference>
<accession>A0A7D9DLJ7</accession>
<comment type="caution">
    <text evidence="1">The sequence shown here is derived from an EMBL/GenBank/DDBJ whole genome shotgun (WGS) entry which is preliminary data.</text>
</comment>
<dbReference type="EMBL" id="CACRXK020001413">
    <property type="protein sequence ID" value="CAB3988974.1"/>
    <property type="molecule type" value="Genomic_DNA"/>
</dbReference>
<dbReference type="PANTHER" id="PTHR47018:SF4">
    <property type="match status" value="1"/>
</dbReference>
<gene>
    <name evidence="1" type="ORF">PACLA_8A079027</name>
</gene>
<protein>
    <submittedName>
        <fullName evidence="1">Uncharacterized protein</fullName>
    </submittedName>
</protein>
<sequence length="929" mass="104831">MSKKRFSLVNASENFHNFQVNVDQVINWDLCFICQEESSTSPLICPGSSTSDDGTRGYSTVIDNLKNFKAIGKLSAWLKVRIDRENVLQDLIQNKAKFHKSCRNSYDNYHFERACKRQRTEECSEESLLTPSTRSKFVAQNFIPTCFFCDEPDTAGNLCNAQTLGLDTRVRDAATRLSDEKLLAKLSEGDLVAIEARYHKSCLIALYNRLCVTCLLLPADFENDILYGIVVTEVVEYIRECITSSEDITPVFKLREIKTLVSNRLAEYNASQESIERIHSTRLKEDILKELPDLSEARHGRDVLLTAENDVGAAIFNACTLSGQSDGACLAKAARIVRKQLFAESPQPVGILENFGENSAVPSSLFCLISMILGHSDIGLEDEEHKKSKAAVAISQLIRFNAVKKPRKCNNSTPDNTRHLRKYETSFPLYTGLMLHSKTRKKGIVSALAGYGMSVSYDRVQDIELSVTKQLCKVFQEKGVVCPPTLKNGIFTTAAIDNIDHNPSSATATEAFHGTSISIFQHPEEKHPDLGLLFDKGIEKINVPIELPESYTTIFPAKTLPSQYPLQQVCAQDVTSNDQSKLFTADEWLGNISSFNNAGGMETPDVNERISWSAFHARREQPSAVQQKSTSTLLPLLRESVASTAVVRHTMNIVNLVLQEVNPGQVSVLTGDQPVYAIGKQVQWHYPDNYGEDKLVMMMGSLHIEMNFLSAIGDWLEGSGWVELLTKSSINTPGRAESMLRGNQVKRSRYVHQVSCAALYILLSDAYVESADQDMSFHQWVEDRRRSFVQFHYWLTIIELEALLLMFVRSLRESNFQLFMNALDEIAPWMFALDHTHYSRWLPIFIQDMKMLEIKHPNIYNEFQKGHFTYKKTDRPFSSMAEDQAHEQNNKDVKTDGGAVGILDNESSLMKWMIGVPEIPRLVKDFNRK</sequence>
<keyword evidence="2" id="KW-1185">Reference proteome</keyword>
<dbReference type="PANTHER" id="PTHR47018">
    <property type="entry name" value="CXC DOMAIN-CONTAINING PROTEIN-RELATED"/>
    <property type="match status" value="1"/>
</dbReference>
<dbReference type="AlphaFoldDB" id="A0A7D9DLJ7"/>
<dbReference type="OrthoDB" id="7297429at2759"/>